<dbReference type="GO" id="GO:0005524">
    <property type="term" value="F:ATP binding"/>
    <property type="evidence" value="ECO:0007669"/>
    <property type="project" value="UniProtKB-KW"/>
</dbReference>
<dbReference type="Pfam" id="PF05157">
    <property type="entry name" value="MshEN"/>
    <property type="match status" value="1"/>
</dbReference>
<dbReference type="RefSeq" id="WP_092344720.1">
    <property type="nucleotide sequence ID" value="NZ_FNQN01000002.1"/>
</dbReference>
<dbReference type="SUPFAM" id="SSF52540">
    <property type="entry name" value="P-loop containing nucleoside triphosphate hydrolases"/>
    <property type="match status" value="1"/>
</dbReference>
<gene>
    <name evidence="6" type="ORF">SAMN05660420_00662</name>
</gene>
<evidence type="ECO:0000313" key="7">
    <source>
        <dbReference type="Proteomes" id="UP000199409"/>
    </source>
</evidence>
<dbReference type="InterPro" id="IPR027417">
    <property type="entry name" value="P-loop_NTPase"/>
</dbReference>
<dbReference type="AlphaFoldDB" id="A0A1H3WVQ9"/>
<accession>A0A1H3WVQ9</accession>
<keyword evidence="2" id="KW-0547">Nucleotide-binding</keyword>
<dbReference type="Proteomes" id="UP000199409">
    <property type="component" value="Unassembled WGS sequence"/>
</dbReference>
<dbReference type="InterPro" id="IPR007831">
    <property type="entry name" value="T2SS_GspE_N"/>
</dbReference>
<evidence type="ECO:0000313" key="6">
    <source>
        <dbReference type="EMBL" id="SDZ90258.1"/>
    </source>
</evidence>
<dbReference type="InterPro" id="IPR001482">
    <property type="entry name" value="T2SS/T4SS_dom"/>
</dbReference>
<dbReference type="PANTHER" id="PTHR30258">
    <property type="entry name" value="TYPE II SECRETION SYSTEM PROTEIN GSPE-RELATED"/>
    <property type="match status" value="1"/>
</dbReference>
<dbReference type="InterPro" id="IPR003593">
    <property type="entry name" value="AAA+_ATPase"/>
</dbReference>
<keyword evidence="7" id="KW-1185">Reference proteome</keyword>
<dbReference type="InterPro" id="IPR037257">
    <property type="entry name" value="T2SS_E_N_sf"/>
</dbReference>
<dbReference type="PROSITE" id="PS00662">
    <property type="entry name" value="T2SP_E"/>
    <property type="match status" value="1"/>
</dbReference>
<dbReference type="CDD" id="cd01129">
    <property type="entry name" value="PulE-GspE-like"/>
    <property type="match status" value="1"/>
</dbReference>
<dbReference type="GO" id="GO:0016887">
    <property type="term" value="F:ATP hydrolysis activity"/>
    <property type="evidence" value="ECO:0007669"/>
    <property type="project" value="TreeGrafter"/>
</dbReference>
<dbReference type="PANTHER" id="PTHR30258:SF29">
    <property type="entry name" value="MSHA PILUS ASSEMBLY ATPASE MSHE"/>
    <property type="match status" value="1"/>
</dbReference>
<dbReference type="Gene3D" id="3.40.50.300">
    <property type="entry name" value="P-loop containing nucleotide triphosphate hydrolases"/>
    <property type="match status" value="1"/>
</dbReference>
<dbReference type="SUPFAM" id="SSF160246">
    <property type="entry name" value="EspE N-terminal domain-like"/>
    <property type="match status" value="1"/>
</dbReference>
<dbReference type="Pfam" id="PF00437">
    <property type="entry name" value="T2SSE"/>
    <property type="match status" value="1"/>
</dbReference>
<dbReference type="FunFam" id="3.30.450.90:FF:000001">
    <property type="entry name" value="Type II secretion system ATPase GspE"/>
    <property type="match status" value="1"/>
</dbReference>
<reference evidence="6 7" key="1">
    <citation type="submission" date="2016-10" db="EMBL/GenBank/DDBJ databases">
        <authorList>
            <person name="de Groot N.N."/>
        </authorList>
    </citation>
    <scope>NUCLEOTIDE SEQUENCE [LARGE SCALE GENOMIC DNA]</scope>
    <source>
        <strain evidence="6 7">DSM 7343</strain>
    </source>
</reference>
<dbReference type="Gene3D" id="3.30.450.90">
    <property type="match status" value="1"/>
</dbReference>
<proteinExistence type="inferred from homology"/>
<dbReference type="Gene3D" id="3.30.300.160">
    <property type="entry name" value="Type II secretion system, protein E, N-terminal domain"/>
    <property type="match status" value="1"/>
</dbReference>
<evidence type="ECO:0000256" key="3">
    <source>
        <dbReference type="ARBA" id="ARBA00022840"/>
    </source>
</evidence>
<organism evidence="6 7">
    <name type="scientific">Desulfuromusa kysingii</name>
    <dbReference type="NCBI Taxonomy" id="37625"/>
    <lineage>
        <taxon>Bacteria</taxon>
        <taxon>Pseudomonadati</taxon>
        <taxon>Thermodesulfobacteriota</taxon>
        <taxon>Desulfuromonadia</taxon>
        <taxon>Desulfuromonadales</taxon>
        <taxon>Geopsychrobacteraceae</taxon>
        <taxon>Desulfuromusa</taxon>
    </lineage>
</organism>
<dbReference type="STRING" id="37625.SAMN05660420_00662"/>
<dbReference type="SMART" id="SM00382">
    <property type="entry name" value="AAA"/>
    <property type="match status" value="1"/>
</dbReference>
<feature type="domain" description="Bacterial type II secretion system protein E" evidence="5">
    <location>
        <begin position="387"/>
        <end position="401"/>
    </location>
</feature>
<evidence type="ECO:0000256" key="2">
    <source>
        <dbReference type="ARBA" id="ARBA00022741"/>
    </source>
</evidence>
<sequence length="599" mass="66548">MATEQVRAPRQKIRIGDLLVKNGIITNEQLMSALATQKKTGGKLGNTLIELGLVTSHQFHEFLANQMGLPFIDLKHYNYKPEVVRLLPETAARRFRAMVLGEDEDRLLVGVADPTDIYAYDELAKKLKRPMNLAVVYESELLKALDTVYRRTQEIVTIAEELGEELSQGDSNLEQLLAETDVEDAPVVRLLKSLFEDAVQIGASDIHIEPDEKVLRIRQRVDGVLHEQIMKEKRIAAALVSRLKLVCGLDISERRLPQDGRFNVRVKGRSVDIRLSTMPLQYGESVVMRLLDQSSGILQLEHVGMPPALLKCFRRQLHRPHGLVLVTGPTGSGKTTTLYGALNELNSDEKKIITVEDPVEYRLPRINQVQVYPKIGLDFARVLRAGLRQDPDIVMVGEMRDKETSDIALRAAMTGHLVLSTLHTNDAVSTALRLIEMGAEGYVVASSLRAVLAQRLVRKICDNCHCADPLETNTKSWLRSYKGRINRPLEGADFKKGRGCPACNNTGYSGRIGIFELLEINFDLADALRRNDSAAFATLANQLPSFVSLSDSALLLALEGITSMDEVLRVSGQIDESLILAPEPTSPQSVEQTPKPDRS</sequence>
<comment type="similarity">
    <text evidence="1">Belongs to the GSP E family.</text>
</comment>
<evidence type="ECO:0000256" key="1">
    <source>
        <dbReference type="ARBA" id="ARBA00006611"/>
    </source>
</evidence>
<dbReference type="OrthoDB" id="9805147at2"/>
<feature type="region of interest" description="Disordered" evidence="4">
    <location>
        <begin position="579"/>
        <end position="599"/>
    </location>
</feature>
<keyword evidence="3" id="KW-0067">ATP-binding</keyword>
<dbReference type="EMBL" id="FNQN01000002">
    <property type="protein sequence ID" value="SDZ90258.1"/>
    <property type="molecule type" value="Genomic_DNA"/>
</dbReference>
<evidence type="ECO:0000259" key="5">
    <source>
        <dbReference type="PROSITE" id="PS00662"/>
    </source>
</evidence>
<dbReference type="GO" id="GO:0005886">
    <property type="term" value="C:plasma membrane"/>
    <property type="evidence" value="ECO:0007669"/>
    <property type="project" value="TreeGrafter"/>
</dbReference>
<name>A0A1H3WVQ9_9BACT</name>
<evidence type="ECO:0000256" key="4">
    <source>
        <dbReference type="SAM" id="MobiDB-lite"/>
    </source>
</evidence>
<dbReference type="FunFam" id="3.40.50.300:FF:000398">
    <property type="entry name" value="Type IV pilus assembly ATPase PilB"/>
    <property type="match status" value="1"/>
</dbReference>
<protein>
    <submittedName>
        <fullName evidence="6">MSHA biogenesis protein MshE</fullName>
    </submittedName>
</protein>